<dbReference type="InterPro" id="IPR004474">
    <property type="entry name" value="LytR_CpsA_psr"/>
</dbReference>
<comment type="caution">
    <text evidence="5">The sequence shown here is derived from an EMBL/GenBank/DDBJ whole genome shotgun (WGS) entry which is preliminary data.</text>
</comment>
<evidence type="ECO:0000256" key="3">
    <source>
        <dbReference type="SAM" id="Phobius"/>
    </source>
</evidence>
<feature type="domain" description="Cell envelope-related transcriptional attenuator" evidence="4">
    <location>
        <begin position="236"/>
        <end position="388"/>
    </location>
</feature>
<proteinExistence type="inferred from homology"/>
<evidence type="ECO:0000256" key="1">
    <source>
        <dbReference type="ARBA" id="ARBA00006068"/>
    </source>
</evidence>
<dbReference type="Pfam" id="PF03816">
    <property type="entry name" value="LytR_cpsA_psr"/>
    <property type="match status" value="1"/>
</dbReference>
<keyword evidence="3" id="KW-1133">Transmembrane helix</keyword>
<keyword evidence="6" id="KW-1185">Reference proteome</keyword>
<evidence type="ECO:0000313" key="6">
    <source>
        <dbReference type="Proteomes" id="UP001500751"/>
    </source>
</evidence>
<feature type="compositionally biased region" description="Pro residues" evidence="2">
    <location>
        <begin position="131"/>
        <end position="142"/>
    </location>
</feature>
<feature type="compositionally biased region" description="Gly residues" evidence="2">
    <location>
        <begin position="1"/>
        <end position="11"/>
    </location>
</feature>
<dbReference type="InterPro" id="IPR050922">
    <property type="entry name" value="LytR/CpsA/Psr_CW_biosynth"/>
</dbReference>
<dbReference type="EMBL" id="BAAAQN010000008">
    <property type="protein sequence ID" value="GAA2022496.1"/>
    <property type="molecule type" value="Genomic_DNA"/>
</dbReference>
<feature type="transmembrane region" description="Helical" evidence="3">
    <location>
        <begin position="157"/>
        <end position="177"/>
    </location>
</feature>
<reference evidence="6" key="1">
    <citation type="journal article" date="2019" name="Int. J. Syst. Evol. Microbiol.">
        <title>The Global Catalogue of Microorganisms (GCM) 10K type strain sequencing project: providing services to taxonomists for standard genome sequencing and annotation.</title>
        <authorList>
            <consortium name="The Broad Institute Genomics Platform"/>
            <consortium name="The Broad Institute Genome Sequencing Center for Infectious Disease"/>
            <person name="Wu L."/>
            <person name="Ma J."/>
        </authorList>
    </citation>
    <scope>NUCLEOTIDE SEQUENCE [LARGE SCALE GENOMIC DNA]</scope>
    <source>
        <strain evidence="6">JCM 16014</strain>
    </source>
</reference>
<keyword evidence="3" id="KW-0472">Membrane</keyword>
<name>A0ABP5FAP1_9ACTN</name>
<feature type="compositionally biased region" description="Gly residues" evidence="2">
    <location>
        <begin position="64"/>
        <end position="79"/>
    </location>
</feature>
<organism evidence="5 6">
    <name type="scientific">Catenulispora yoronensis</name>
    <dbReference type="NCBI Taxonomy" id="450799"/>
    <lineage>
        <taxon>Bacteria</taxon>
        <taxon>Bacillati</taxon>
        <taxon>Actinomycetota</taxon>
        <taxon>Actinomycetes</taxon>
        <taxon>Catenulisporales</taxon>
        <taxon>Catenulisporaceae</taxon>
        <taxon>Catenulispora</taxon>
    </lineage>
</organism>
<protein>
    <recommendedName>
        <fullName evidence="4">Cell envelope-related transcriptional attenuator domain-containing protein</fullName>
    </recommendedName>
</protein>
<dbReference type="Gene3D" id="3.40.630.190">
    <property type="entry name" value="LCP protein"/>
    <property type="match status" value="1"/>
</dbReference>
<evidence type="ECO:0000313" key="5">
    <source>
        <dbReference type="EMBL" id="GAA2022496.1"/>
    </source>
</evidence>
<feature type="compositionally biased region" description="Basic and acidic residues" evidence="2">
    <location>
        <begin position="21"/>
        <end position="33"/>
    </location>
</feature>
<evidence type="ECO:0000256" key="2">
    <source>
        <dbReference type="SAM" id="MobiDB-lite"/>
    </source>
</evidence>
<dbReference type="Proteomes" id="UP001500751">
    <property type="component" value="Unassembled WGS sequence"/>
</dbReference>
<comment type="similarity">
    <text evidence="1">Belongs to the LytR/CpsA/Psr (LCP) family.</text>
</comment>
<evidence type="ECO:0000259" key="4">
    <source>
        <dbReference type="Pfam" id="PF03816"/>
    </source>
</evidence>
<dbReference type="PANTHER" id="PTHR33392">
    <property type="entry name" value="POLYISOPRENYL-TEICHOIC ACID--PEPTIDOGLYCAN TEICHOIC ACID TRANSFERASE TAGU"/>
    <property type="match status" value="1"/>
</dbReference>
<keyword evidence="3" id="KW-0812">Transmembrane</keyword>
<dbReference type="NCBIfam" id="TIGR00350">
    <property type="entry name" value="lytR_cpsA_psr"/>
    <property type="match status" value="1"/>
</dbReference>
<feature type="compositionally biased region" description="Low complexity" evidence="2">
    <location>
        <begin position="80"/>
        <end position="94"/>
    </location>
</feature>
<gene>
    <name evidence="5" type="ORF">GCM10009839_19910</name>
</gene>
<dbReference type="PANTHER" id="PTHR33392:SF6">
    <property type="entry name" value="POLYISOPRENYL-TEICHOIC ACID--PEPTIDOGLYCAN TEICHOIC ACID TRANSFERASE TAGU"/>
    <property type="match status" value="1"/>
</dbReference>
<accession>A0ABP5FAP1</accession>
<sequence length="483" mass="51073">MVVGMSGGYGGWPPQEPEPTLELREPSRWEKLRGRTPLSRGGAEQGGGAQSDDRFYGEPQEYGQGAGQGPGQHGQGAGQAPGQYGQAPGQYQGQYPGGQYPGQAPGQPPGQYPPGEYRPGEYGGPGEVGPPAGPPGGPPGGPRTPRKQRRFSWPKRILAGVVVLVLLIGGYGTWLYFHASGQIRHEPVLTDYAGRPAEGKGTNWLLVGSDDREGLSRDQQNALHTGTGAVTGDTSRTDSMMLLHSGSHGTTLISLPRDSYVTIPAWTDSKGKQHKESKNKLNAAYAFGGAPLLVKTIETTTGLRVDHFAEVGFGGFVKVTDSVGGVDMCLDKPMKDALSGADLKAGCQTLNGAQALAYVRARYSDPLGDIGRMQRQRQFLAALAHKVSSTSVILNPFKLVPTLDNSLAAFKTSDGTSLSDLYDLFQNMKSVNGGGGHTIVVPIANPNYNVPGVGSSILWNQTKSTQLWTALKNDSEVSGFSAT</sequence>
<feature type="region of interest" description="Disordered" evidence="2">
    <location>
        <begin position="1"/>
        <end position="151"/>
    </location>
</feature>